<name>O03456_9CHLO</name>
<protein>
    <submittedName>
        <fullName evidence="3">Intronic ORF4</fullName>
    </submittedName>
</protein>
<dbReference type="AlphaFoldDB" id="O03456"/>
<evidence type="ECO:0000256" key="1">
    <source>
        <dbReference type="SAM" id="Phobius"/>
    </source>
</evidence>
<dbReference type="Pfam" id="PF03161">
    <property type="entry name" value="LAGLIDADG_2"/>
    <property type="match status" value="1"/>
</dbReference>
<evidence type="ECO:0000259" key="2">
    <source>
        <dbReference type="Pfam" id="PF03161"/>
    </source>
</evidence>
<dbReference type="InterPro" id="IPR004860">
    <property type="entry name" value="LAGLIDADG_dom"/>
</dbReference>
<reference evidence="3" key="1">
    <citation type="journal article" date="1997" name="Curr. Genet.">
        <title>The apocytochrome-b gene in Chlorogonium elongatum (Chlamydomonadaceae): an intronic GIY-YIG ORF in green algal mitochondria.</title>
        <authorList>
            <person name="Kroymann J."/>
            <person name="Zetsche K."/>
        </authorList>
    </citation>
    <scope>NUCLEOTIDE SEQUENCE</scope>
    <source>
        <strain evidence="3">2e</strain>
    </source>
</reference>
<dbReference type="SMR" id="O03456"/>
<geneLocation type="mitochondrion" evidence="3"/>
<organism evidence="3">
    <name type="scientific">Chlorogonium elongatum</name>
    <dbReference type="NCBI Taxonomy" id="52029"/>
    <lineage>
        <taxon>Eukaryota</taxon>
        <taxon>Viridiplantae</taxon>
        <taxon>Chlorophyta</taxon>
        <taxon>core chlorophytes</taxon>
        <taxon>Chlorophyceae</taxon>
        <taxon>CS clade</taxon>
        <taxon>Chlamydomonadales</taxon>
        <taxon>Haematococcaceae</taxon>
        <taxon>Chlorogonium</taxon>
    </lineage>
</organism>
<keyword evidence="1" id="KW-1133">Transmembrane helix</keyword>
<feature type="domain" description="Homing endonuclease LAGLIDADG" evidence="2">
    <location>
        <begin position="100"/>
        <end position="275"/>
    </location>
</feature>
<reference evidence="3" key="2">
    <citation type="thesis" date="1997" institute="Universitaet Giessen" country="Tectum Verlag, Marburg, FRG">
        <authorList>
            <person name="Kroymann J."/>
        </authorList>
    </citation>
    <scope>NUCLEOTIDE SEQUENCE</scope>
    <source>
        <strain evidence="3">2e</strain>
    </source>
</reference>
<dbReference type="SUPFAM" id="SSF55608">
    <property type="entry name" value="Homing endonucleases"/>
    <property type="match status" value="1"/>
</dbReference>
<accession>O03456</accession>
<proteinExistence type="predicted"/>
<dbReference type="InterPro" id="IPR027434">
    <property type="entry name" value="Homing_endonucl"/>
</dbReference>
<dbReference type="GO" id="GO:0004519">
    <property type="term" value="F:endonuclease activity"/>
    <property type="evidence" value="ECO:0007669"/>
    <property type="project" value="InterPro"/>
</dbReference>
<sequence>EVCPKWLNLILCLFVGITHWVLPMFLLCYVDYVWASCFSPLANNLLKLANLVNSLFWPFARYFSSRRNRRGGLDTEHKAFFHPKIKAKNRHGPHRWEFVQVAVGLLLSDAHAEVHGNGVRISFQQEKTFADYFSFVYGILERLGYVTRKGVSDGTGEVSFHTRNQGARTYFRLNTFTFSSLIWLRELFYDANGVKVIRPELINYLTPISLRHAICGDGSSTDYGTSLSFNSFTYEECVLFTNMLKEKFGIIASVQSAGAPNQYRVYIQAASMNTLRAIVLPHMPKSMHYKVI</sequence>
<keyword evidence="1" id="KW-0472">Membrane</keyword>
<reference evidence="3" key="3">
    <citation type="journal article" date="1998" name="J. Mol. Evol.">
        <title>The mitochondrial genome of Chlorogonium elongatum inferred from the complete sequence.</title>
        <authorList>
            <person name="Kroymann J."/>
            <person name="Zetsche K."/>
        </authorList>
    </citation>
    <scope>NUCLEOTIDE SEQUENCE</scope>
    <source>
        <strain evidence="3">2e</strain>
    </source>
</reference>
<evidence type="ECO:0000313" key="3">
    <source>
        <dbReference type="EMBL" id="CAA69146.1"/>
    </source>
</evidence>
<feature type="transmembrane region" description="Helical" evidence="1">
    <location>
        <begin position="7"/>
        <end position="35"/>
    </location>
</feature>
<keyword evidence="1" id="KW-0812">Transmembrane</keyword>
<dbReference type="EMBL" id="Y07814">
    <property type="protein sequence ID" value="CAA69146.1"/>
    <property type="molecule type" value="Genomic_DNA"/>
</dbReference>
<keyword evidence="3" id="KW-0496">Mitochondrion</keyword>
<dbReference type="Gene3D" id="3.10.28.10">
    <property type="entry name" value="Homing endonucleases"/>
    <property type="match status" value="2"/>
</dbReference>
<feature type="non-terminal residue" evidence="3">
    <location>
        <position position="1"/>
    </location>
</feature>